<organism evidence="1 2">
    <name type="scientific">Pistacia integerrima</name>
    <dbReference type="NCBI Taxonomy" id="434235"/>
    <lineage>
        <taxon>Eukaryota</taxon>
        <taxon>Viridiplantae</taxon>
        <taxon>Streptophyta</taxon>
        <taxon>Embryophyta</taxon>
        <taxon>Tracheophyta</taxon>
        <taxon>Spermatophyta</taxon>
        <taxon>Magnoliopsida</taxon>
        <taxon>eudicotyledons</taxon>
        <taxon>Gunneridae</taxon>
        <taxon>Pentapetalae</taxon>
        <taxon>rosids</taxon>
        <taxon>malvids</taxon>
        <taxon>Sapindales</taxon>
        <taxon>Anacardiaceae</taxon>
        <taxon>Pistacia</taxon>
    </lineage>
</organism>
<comment type="caution">
    <text evidence="1">The sequence shown here is derived from an EMBL/GenBank/DDBJ whole genome shotgun (WGS) entry which is preliminary data.</text>
</comment>
<evidence type="ECO:0000313" key="2">
    <source>
        <dbReference type="Proteomes" id="UP001163603"/>
    </source>
</evidence>
<protein>
    <submittedName>
        <fullName evidence="1">Uncharacterized protein</fullName>
    </submittedName>
</protein>
<reference evidence="2" key="1">
    <citation type="journal article" date="2023" name="G3 (Bethesda)">
        <title>Genome assembly and association tests identify interacting loci associated with vigor, precocity, and sex in interspecific pistachio rootstocks.</title>
        <authorList>
            <person name="Palmer W."/>
            <person name="Jacygrad E."/>
            <person name="Sagayaradj S."/>
            <person name="Cavanaugh K."/>
            <person name="Han R."/>
            <person name="Bertier L."/>
            <person name="Beede B."/>
            <person name="Kafkas S."/>
            <person name="Golino D."/>
            <person name="Preece J."/>
            <person name="Michelmore R."/>
        </authorList>
    </citation>
    <scope>NUCLEOTIDE SEQUENCE [LARGE SCALE GENOMIC DNA]</scope>
</reference>
<name>A0ACC0YDK2_9ROSI</name>
<keyword evidence="2" id="KW-1185">Reference proteome</keyword>
<dbReference type="EMBL" id="CM047742">
    <property type="protein sequence ID" value="KAJ0034488.1"/>
    <property type="molecule type" value="Genomic_DNA"/>
</dbReference>
<sequence length="306" mass="34589">MLAVKNIGSQFYGRGSRRPFQSLKELTFIDFPNLEFWWSMNAKEEFPSLVKLTIKKCPRLKNMLWFSSLQHLELRHCNEMILRSTANLSTLLNLVIDVFNGLLVFLESLLENNPCLSECISLITLLEGFRGLSSLLRSHSIENCTNLASVLKELQHLTALEHLTIMYCPSLASLPANFRNFSMLQSLYILSCPELASLAEELQHVTSLQSLEIHSCPAFENLPGWIGNLSGLTSLALSDCRAIVSLPEGLHHLTSLQHLSIRECPRLEHRCKKNLGEDWWKIAHIPHIYIGSTAPRNYNNASSSSC</sequence>
<proteinExistence type="predicted"/>
<accession>A0ACC0YDK2</accession>
<dbReference type="Proteomes" id="UP001163603">
    <property type="component" value="Chromosome 7"/>
</dbReference>
<gene>
    <name evidence="1" type="ORF">Pint_25855</name>
</gene>
<evidence type="ECO:0000313" key="1">
    <source>
        <dbReference type="EMBL" id="KAJ0034488.1"/>
    </source>
</evidence>